<keyword evidence="1" id="KW-0812">Transmembrane</keyword>
<dbReference type="EMBL" id="CP048836">
    <property type="protein sequence ID" value="QID19544.1"/>
    <property type="molecule type" value="Genomic_DNA"/>
</dbReference>
<dbReference type="AlphaFoldDB" id="A0A6C1BB87"/>
<reference evidence="2 3" key="1">
    <citation type="submission" date="2020-02" db="EMBL/GenBank/DDBJ databases">
        <title>Nitrogenibacter mangrovi gen. nov., sp. nov. isolated from mangrove sediment, a denitrifying betaproteobacterium.</title>
        <authorList>
            <person name="Liao H."/>
            <person name="Tian Y."/>
        </authorList>
    </citation>
    <scope>NUCLEOTIDE SEQUENCE [LARGE SCALE GENOMIC DNA]</scope>
    <source>
        <strain evidence="2 3">M9-3-2</strain>
    </source>
</reference>
<evidence type="ECO:0000256" key="1">
    <source>
        <dbReference type="SAM" id="Phobius"/>
    </source>
</evidence>
<proteinExistence type="predicted"/>
<keyword evidence="3" id="KW-1185">Reference proteome</keyword>
<evidence type="ECO:0000313" key="2">
    <source>
        <dbReference type="EMBL" id="QID19544.1"/>
    </source>
</evidence>
<protein>
    <submittedName>
        <fullName evidence="2">Hemerythrin family protein</fullName>
    </submittedName>
</protein>
<gene>
    <name evidence="2" type="ORF">G3580_19125</name>
</gene>
<sequence length="81" mass="8535">MSGLKRNVGQKIALVAAALCAVLVLPSIGGFVWMWRERGGADAWVASMFAVVVFFAGCAVVLHVMSRPKPSLPPADAPDEP</sequence>
<feature type="transmembrane region" description="Helical" evidence="1">
    <location>
        <begin position="41"/>
        <end position="62"/>
    </location>
</feature>
<keyword evidence="1" id="KW-1133">Transmembrane helix</keyword>
<keyword evidence="1" id="KW-0472">Membrane</keyword>
<dbReference type="Proteomes" id="UP000501991">
    <property type="component" value="Chromosome"/>
</dbReference>
<dbReference type="RefSeq" id="WP_173768258.1">
    <property type="nucleotide sequence ID" value="NZ_CP048836.1"/>
</dbReference>
<dbReference type="KEGG" id="azq:G3580_19125"/>
<feature type="transmembrane region" description="Helical" evidence="1">
    <location>
        <begin position="12"/>
        <end position="35"/>
    </location>
</feature>
<name>A0A6C1BB87_9RHOO</name>
<accession>A0A6C1BB87</accession>
<organism evidence="2 3">
    <name type="scientific">Nitrogeniibacter mangrovi</name>
    <dbReference type="NCBI Taxonomy" id="2016596"/>
    <lineage>
        <taxon>Bacteria</taxon>
        <taxon>Pseudomonadati</taxon>
        <taxon>Pseudomonadota</taxon>
        <taxon>Betaproteobacteria</taxon>
        <taxon>Rhodocyclales</taxon>
        <taxon>Zoogloeaceae</taxon>
        <taxon>Nitrogeniibacter</taxon>
    </lineage>
</organism>
<evidence type="ECO:0000313" key="3">
    <source>
        <dbReference type="Proteomes" id="UP000501991"/>
    </source>
</evidence>